<evidence type="ECO:0000256" key="6">
    <source>
        <dbReference type="ARBA" id="ARBA00023263"/>
    </source>
</evidence>
<name>A0ABT5IV80_9NEIS</name>
<evidence type="ECO:0000256" key="2">
    <source>
        <dbReference type="ARBA" id="ARBA00008387"/>
    </source>
</evidence>
<keyword evidence="3" id="KW-1029">Fimbrium biogenesis</keyword>
<evidence type="ECO:0000313" key="8">
    <source>
        <dbReference type="EMBL" id="MDC7716483.1"/>
    </source>
</evidence>
<evidence type="ECO:0000256" key="1">
    <source>
        <dbReference type="ARBA" id="ARBA00004561"/>
    </source>
</evidence>
<dbReference type="EMBL" id="JAQQLF010000005">
    <property type="protein sequence ID" value="MDC7716483.1"/>
    <property type="molecule type" value="Genomic_DNA"/>
</dbReference>
<dbReference type="Pfam" id="PF05567">
    <property type="entry name" value="T4P_PilY1"/>
    <property type="match status" value="1"/>
</dbReference>
<keyword evidence="6" id="KW-0281">Fimbrium</keyword>
<keyword evidence="9" id="KW-1185">Reference proteome</keyword>
<accession>A0ABT5IV80</accession>
<dbReference type="SUPFAM" id="SSF50998">
    <property type="entry name" value="Quinoprotein alcohol dehydrogenase-like"/>
    <property type="match status" value="1"/>
</dbReference>
<dbReference type="InterPro" id="IPR011047">
    <property type="entry name" value="Quinoprotein_ADH-like_sf"/>
</dbReference>
<comment type="subcellular location">
    <subcellularLocation>
        <location evidence="1">Fimbrium</location>
    </subcellularLocation>
</comment>
<evidence type="ECO:0000256" key="5">
    <source>
        <dbReference type="ARBA" id="ARBA00022837"/>
    </source>
</evidence>
<evidence type="ECO:0000313" key="9">
    <source>
        <dbReference type="Proteomes" id="UP001219956"/>
    </source>
</evidence>
<organism evidence="8 9">
    <name type="scientific">Vogesella aquatica</name>
    <dbReference type="NCBI Taxonomy" id="2984206"/>
    <lineage>
        <taxon>Bacteria</taxon>
        <taxon>Pseudomonadati</taxon>
        <taxon>Pseudomonadota</taxon>
        <taxon>Betaproteobacteria</taxon>
        <taxon>Neisseriales</taxon>
        <taxon>Chromobacteriaceae</taxon>
        <taxon>Vogesella</taxon>
    </lineage>
</organism>
<dbReference type="RefSeq" id="WP_272750892.1">
    <property type="nucleotide sequence ID" value="NZ_JAQQLF010000005.1"/>
</dbReference>
<proteinExistence type="inferred from homology"/>
<sequence>MVGASVSQPPLNVLVVGRDRNMFVEAYNDATDLDDDGVYDVEFKPSIDYYGYFNSNVCYAYSTTNSRFEAMQYTADKKCGGSYWSGNLLNYVAMSRADVLRKSLYGGQREGSTAVLVRSRVPRDAHAWGKQLTADLSGQGSLLDYVPSAFKLGTLAYCNDSGNSNLCVSASGASNTIKSRLDLGHTLVFANADDGSTPVIKVASASSGMDITQWVSSETNGNLNNNRFTDMVGMTAKVVSCTSYDLQAAVALGRNANCRLYGSIYKPTGLLHKYSVDNNMEFALFTSIYASPKSGAALRVGMRRFASEIDANGDFAAGGIVKTLDALMIYKPNSGGYNSGGDGNWGNPLAEMYYEALRYYAGKSGPTYFTAGSSSTIDKNNIGINFLENWSSYKPYAGKYWCSKPFITVVSDAVSSFDSKLPGSPFESMATESGMSDLDVNTLASTLWNKEFAGAMKTIMIGQVNGSSSSVGLPTGKSASSFNVRGISPEEPTRQGGFYGAMAAYYARTKPLVDVAVPAGKSKPAIRTFAIALSNSLPRVELKFPQQTVNFIPYARSDANTMSIVDYYLFKSDSSCAWPNCYRFRVNFENSEDGSDWDVDHIVDYRISKDSSSTVRVKVDTFYAANGAQTYAGFIISGVSPLSGATDGNKGGPYLVIREKENEPYAQDFNGYKGTSNECIATSQPYYGLLYGLYNSPRRSNCLILPENFDRVFTVSNGAATVEQLQSPLWYMAKYGGYTDAKTGSDPNALLDNSQWDADGDGTPDAYASATNPLRLEQQLDRIFNTIQQQAPFLVPAVGSGSKLETDTAEYTGGYDSADWSGSLIARKYDATQKKFATTLWSAAELLPASGSRQIIAGVSHSTVKAIPFTVDSLGLPAYNLLPSLRESFETSSVATNRVDYLRGSASNEGTTTGKFRVRSRTKLGDILHSRGAYVPAPVSGFRSDSSYTSFYNNNKARAPMLYVGANDGMLHGFDAASGVERFAFIPKVFLSSTVGQSPLIDLTEQGYSHRYFVDGQLHSSAAWADSSWKTLLAGGLRGGGRSLFLLDVTTPGNLQESKANDVVQWEFTSSNDSDLGLTFAQPQILQLNDGNWYVVSPNGYNSSAGKAAMFFLPVNARSSWAAANYKKMVVEDTSGANGLSDFSYYDLNKDGKVDLIYAGDLKGNIWRFNVSNSDKDQWSASSIFVATGPDGKAQPVILAPQLSQHPTLSLTRTASKPNLVLTFSGGKFLESCDKDAAGCTGESTTRSVYSIWDFGGNICNRSELAAVGVEHFPATTMPKTRHVFDYGTLTYPGSALNNAACVTSGDRTLLSVDGQTSYSLSSYKLGFYIDLELPLENVVNLEVFGKTRVIFETDYRKSGTDACESEYVTYPYDNFSLTGKPLLGVINPPATAEVDALVAQLIARGYTEAKARQLASGIGGPGSLSLAGSYGLLRRNTFKQGNKCYLSYNGNVIGPVACGSSRVITRVSWREVISD</sequence>
<gene>
    <name evidence="8" type="ORF">PQU95_04535</name>
</gene>
<evidence type="ECO:0000259" key="7">
    <source>
        <dbReference type="Pfam" id="PF05567"/>
    </source>
</evidence>
<feature type="domain" description="PilY1 beta-propeller" evidence="7">
    <location>
        <begin position="942"/>
        <end position="1254"/>
    </location>
</feature>
<comment type="similarity">
    <text evidence="2">Belongs to the PilY1 family.</text>
</comment>
<dbReference type="Proteomes" id="UP001219956">
    <property type="component" value="Unassembled WGS sequence"/>
</dbReference>
<keyword evidence="5" id="KW-0106">Calcium</keyword>
<reference evidence="8 9" key="1">
    <citation type="submission" date="2023-01" db="EMBL/GenBank/DDBJ databases">
        <title>Novel species of the genus Vogesella isolated from rivers.</title>
        <authorList>
            <person name="Lu H."/>
        </authorList>
    </citation>
    <scope>NUCLEOTIDE SEQUENCE [LARGE SCALE GENOMIC DNA]</scope>
    <source>
        <strain evidence="8 9">DC21W</strain>
    </source>
</reference>
<comment type="caution">
    <text evidence="8">The sequence shown here is derived from an EMBL/GenBank/DDBJ whole genome shotgun (WGS) entry which is preliminary data.</text>
</comment>
<evidence type="ECO:0000256" key="3">
    <source>
        <dbReference type="ARBA" id="ARBA00022558"/>
    </source>
</evidence>
<evidence type="ECO:0000256" key="4">
    <source>
        <dbReference type="ARBA" id="ARBA00022723"/>
    </source>
</evidence>
<protein>
    <submittedName>
        <fullName evidence="8">PilC/PilY family type IV pilus protein</fullName>
    </submittedName>
</protein>
<keyword evidence="4" id="KW-0479">Metal-binding</keyword>
<dbReference type="InterPro" id="IPR008707">
    <property type="entry name" value="B-propeller_PilY1"/>
</dbReference>